<evidence type="ECO:0000313" key="4">
    <source>
        <dbReference type="Proteomes" id="UP001199319"/>
    </source>
</evidence>
<dbReference type="InterPro" id="IPR003313">
    <property type="entry name" value="AraC-bd"/>
</dbReference>
<organism evidence="3 4">
    <name type="scientific">Brotocaccenecus cirricatena</name>
    <dbReference type="NCBI Taxonomy" id="3064195"/>
    <lineage>
        <taxon>Bacteria</taxon>
        <taxon>Bacillati</taxon>
        <taxon>Bacillota</taxon>
        <taxon>Clostridia</taxon>
        <taxon>Eubacteriales</taxon>
        <taxon>Oscillospiraceae</taxon>
        <taxon>Brotocaccenecus</taxon>
    </lineage>
</organism>
<dbReference type="SUPFAM" id="SSF51182">
    <property type="entry name" value="RmlC-like cupins"/>
    <property type="match status" value="1"/>
</dbReference>
<accession>A0AAE3AGE2</accession>
<keyword evidence="1" id="KW-0238">DNA-binding</keyword>
<evidence type="ECO:0000259" key="2">
    <source>
        <dbReference type="Pfam" id="PF02311"/>
    </source>
</evidence>
<dbReference type="AlphaFoldDB" id="A0AAE3AGE2"/>
<name>A0AAE3AGE2_9FIRM</name>
<dbReference type="PANTHER" id="PTHR40112">
    <property type="entry name" value="H2HPP ISOMERASE"/>
    <property type="match status" value="1"/>
</dbReference>
<dbReference type="EMBL" id="JAJEPW010000083">
    <property type="protein sequence ID" value="MCC2130919.1"/>
    <property type="molecule type" value="Genomic_DNA"/>
</dbReference>
<dbReference type="PANTHER" id="PTHR40112:SF1">
    <property type="entry name" value="H2HPP ISOMERASE"/>
    <property type="match status" value="1"/>
</dbReference>
<dbReference type="Proteomes" id="UP001199319">
    <property type="component" value="Unassembled WGS sequence"/>
</dbReference>
<dbReference type="InterPro" id="IPR011051">
    <property type="entry name" value="RmlC_Cupin_sf"/>
</dbReference>
<dbReference type="InterPro" id="IPR052535">
    <property type="entry name" value="Bacilysin_H2HPP_isomerase"/>
</dbReference>
<gene>
    <name evidence="3" type="ORF">LKD37_15665</name>
</gene>
<evidence type="ECO:0000256" key="1">
    <source>
        <dbReference type="ARBA" id="ARBA00023125"/>
    </source>
</evidence>
<dbReference type="GO" id="GO:0006355">
    <property type="term" value="P:regulation of DNA-templated transcription"/>
    <property type="evidence" value="ECO:0007669"/>
    <property type="project" value="InterPro"/>
</dbReference>
<proteinExistence type="predicted"/>
<protein>
    <submittedName>
        <fullName evidence="3">Cupin domain-containing protein</fullName>
    </submittedName>
</protein>
<dbReference type="InterPro" id="IPR014710">
    <property type="entry name" value="RmlC-like_jellyroll"/>
</dbReference>
<feature type="domain" description="AraC-type arabinose-binding/dimerisation" evidence="2">
    <location>
        <begin position="40"/>
        <end position="94"/>
    </location>
</feature>
<dbReference type="Gene3D" id="2.60.120.10">
    <property type="entry name" value="Jelly Rolls"/>
    <property type="match status" value="1"/>
</dbReference>
<dbReference type="Pfam" id="PF02311">
    <property type="entry name" value="AraC_binding"/>
    <property type="match status" value="1"/>
</dbReference>
<evidence type="ECO:0000313" key="3">
    <source>
        <dbReference type="EMBL" id="MCC2130919.1"/>
    </source>
</evidence>
<dbReference type="GO" id="GO:0003677">
    <property type="term" value="F:DNA binding"/>
    <property type="evidence" value="ECO:0007669"/>
    <property type="project" value="UniProtKB-KW"/>
</dbReference>
<sequence>MIYNCANWADLPWTEVRPGVRRKAFTGEGATFAMNELQPHHEPRPHKHPYEQIAYIAAGVCDYHIEDQVFRLTPGGMLVIPPNLMHYAEVVGDEVLVNFDIFTPKREEYVK</sequence>
<dbReference type="CDD" id="cd02238">
    <property type="entry name" value="cupin_KdgF"/>
    <property type="match status" value="1"/>
</dbReference>
<keyword evidence="4" id="KW-1185">Reference proteome</keyword>
<reference evidence="3" key="1">
    <citation type="submission" date="2021-10" db="EMBL/GenBank/DDBJ databases">
        <title>Anaerobic single-cell dispensing facilitates the cultivation of human gut bacteria.</title>
        <authorList>
            <person name="Afrizal A."/>
        </authorList>
    </citation>
    <scope>NUCLEOTIDE SEQUENCE</scope>
    <source>
        <strain evidence="3">CLA-AA-H272</strain>
    </source>
</reference>
<comment type="caution">
    <text evidence="3">The sequence shown here is derived from an EMBL/GenBank/DDBJ whole genome shotgun (WGS) entry which is preliminary data.</text>
</comment>
<dbReference type="RefSeq" id="WP_302930043.1">
    <property type="nucleotide sequence ID" value="NZ_JAJEPW010000083.1"/>
</dbReference>